<gene>
    <name evidence="1" type="ORF">D0Y96_00290</name>
</gene>
<protein>
    <submittedName>
        <fullName evidence="1">GNAT family N-acetyltransferase</fullName>
    </submittedName>
</protein>
<evidence type="ECO:0000313" key="2">
    <source>
        <dbReference type="Proteomes" id="UP000264702"/>
    </source>
</evidence>
<dbReference type="CDD" id="cd04301">
    <property type="entry name" value="NAT_SF"/>
    <property type="match status" value="1"/>
</dbReference>
<name>A0A372IUE7_9BACT</name>
<dbReference type="GO" id="GO:0016740">
    <property type="term" value="F:transferase activity"/>
    <property type="evidence" value="ECO:0007669"/>
    <property type="project" value="UniProtKB-KW"/>
</dbReference>
<dbReference type="AlphaFoldDB" id="A0A372IUE7"/>
<dbReference type="Proteomes" id="UP000264702">
    <property type="component" value="Unassembled WGS sequence"/>
</dbReference>
<keyword evidence="1" id="KW-0808">Transferase</keyword>
<keyword evidence="2" id="KW-1185">Reference proteome</keyword>
<dbReference type="EMBL" id="QVQT01000001">
    <property type="protein sequence ID" value="RFU18063.1"/>
    <property type="molecule type" value="Genomic_DNA"/>
</dbReference>
<proteinExistence type="predicted"/>
<sequence length="278" mass="30587">MSTQTALPDTDGRIEIRSCRGFDELEGCVRLQMETWGYSDGDVIPRRAFIVAQHIGGQVIGAFAAGRPAVVESVRAANLIGFAMSLPGIKSVPGGKTLPYLHSHMLAVTPEYRNGGIGRKLKLAQRDEALGRGISLMEWTFDPLEIKNSFLNIHRLGVVVRSYTSNFYGVSSSRLQGGLPTDRLHAEWWMNSDRVNAVLHGIPYTPPPVQETIVVPKEVSEWKTSETGLPRALAVQTENRERFLHAFARGLSVVGFRTDQNGNGFFELAPYPPPTTGN</sequence>
<accession>A0A372IUE7</accession>
<dbReference type="Gene3D" id="3.40.630.30">
    <property type="match status" value="1"/>
</dbReference>
<dbReference type="InterPro" id="IPR038764">
    <property type="entry name" value="GNAT_N_AcTrfase_prd"/>
</dbReference>
<reference evidence="1 2" key="1">
    <citation type="submission" date="2018-08" db="EMBL/GenBank/DDBJ databases">
        <title>Acidipila sp. 4G-K13, an acidobacterium isolated from forest soil.</title>
        <authorList>
            <person name="Gao Z.-H."/>
            <person name="Qiu L.-H."/>
        </authorList>
    </citation>
    <scope>NUCLEOTIDE SEQUENCE [LARGE SCALE GENOMIC DNA]</scope>
    <source>
        <strain evidence="1 2">4G-K13</strain>
    </source>
</reference>
<evidence type="ECO:0000313" key="1">
    <source>
        <dbReference type="EMBL" id="RFU18063.1"/>
    </source>
</evidence>
<organism evidence="1 2">
    <name type="scientific">Paracidobacterium acidisoli</name>
    <dbReference type="NCBI Taxonomy" id="2303751"/>
    <lineage>
        <taxon>Bacteria</taxon>
        <taxon>Pseudomonadati</taxon>
        <taxon>Acidobacteriota</taxon>
        <taxon>Terriglobia</taxon>
        <taxon>Terriglobales</taxon>
        <taxon>Acidobacteriaceae</taxon>
        <taxon>Paracidobacterium</taxon>
    </lineage>
</organism>
<dbReference type="PANTHER" id="PTHR41700">
    <property type="entry name" value="GCN5-RELATED N-ACETYLTRANSFERASE"/>
    <property type="match status" value="1"/>
</dbReference>
<dbReference type="PANTHER" id="PTHR41700:SF1">
    <property type="entry name" value="N-ACETYLTRANSFERASE DOMAIN-CONTAINING PROTEIN"/>
    <property type="match status" value="1"/>
</dbReference>
<dbReference type="RefSeq" id="WP_117297111.1">
    <property type="nucleotide sequence ID" value="NZ_QVQT02000001.1"/>
</dbReference>
<dbReference type="OrthoDB" id="9797990at2"/>
<dbReference type="SUPFAM" id="SSF55729">
    <property type="entry name" value="Acyl-CoA N-acyltransferases (Nat)"/>
    <property type="match status" value="1"/>
</dbReference>
<dbReference type="InterPro" id="IPR016181">
    <property type="entry name" value="Acyl_CoA_acyltransferase"/>
</dbReference>
<comment type="caution">
    <text evidence="1">The sequence shown here is derived from an EMBL/GenBank/DDBJ whole genome shotgun (WGS) entry which is preliminary data.</text>
</comment>